<comment type="function">
    <text evidence="6">Involved in mitochondrial fission. Acts as an adapter protein required to form mitochondrial fission complexes. Formation of these complexes is required to promote constriction and fission of the mitochondrial compartment at a late step in mitochondrial division.</text>
</comment>
<dbReference type="Pfam" id="PF00400">
    <property type="entry name" value="WD40"/>
    <property type="match status" value="2"/>
</dbReference>
<dbReference type="InterPro" id="IPR036322">
    <property type="entry name" value="WD40_repeat_dom_sf"/>
</dbReference>
<dbReference type="PROSITE" id="PS50082">
    <property type="entry name" value="WD_REPEATS_2"/>
    <property type="match status" value="2"/>
</dbReference>
<dbReference type="SUPFAM" id="SSF50978">
    <property type="entry name" value="WD40 repeat-like"/>
    <property type="match status" value="1"/>
</dbReference>
<dbReference type="AlphaFoldDB" id="A0A5N7C905"/>
<dbReference type="Gene3D" id="2.130.10.10">
    <property type="entry name" value="YVTN repeat-like/Quinoprotein amine dehydrogenase"/>
    <property type="match status" value="1"/>
</dbReference>
<gene>
    <name evidence="9" type="ORF">BDV23DRAFT_183579</name>
</gene>
<dbReference type="InterPro" id="IPR019775">
    <property type="entry name" value="WD40_repeat_CS"/>
</dbReference>
<dbReference type="PROSITE" id="PS00678">
    <property type="entry name" value="WD_REPEATS_1"/>
    <property type="match status" value="2"/>
</dbReference>
<dbReference type="Pfam" id="PF24883">
    <property type="entry name" value="NPHP3_N"/>
    <property type="match status" value="1"/>
</dbReference>
<evidence type="ECO:0000256" key="1">
    <source>
        <dbReference type="ARBA" id="ARBA00004570"/>
    </source>
</evidence>
<dbReference type="InterPro" id="IPR056884">
    <property type="entry name" value="NPHP3-like_N"/>
</dbReference>
<dbReference type="GO" id="GO:0005741">
    <property type="term" value="C:mitochondrial outer membrane"/>
    <property type="evidence" value="ECO:0007669"/>
    <property type="project" value="UniProtKB-SubCell"/>
</dbReference>
<dbReference type="PROSITE" id="PS50294">
    <property type="entry name" value="WD_REPEATS_REGION"/>
    <property type="match status" value="2"/>
</dbReference>
<dbReference type="Proteomes" id="UP000326877">
    <property type="component" value="Unassembled WGS sequence"/>
</dbReference>
<evidence type="ECO:0000256" key="7">
    <source>
        <dbReference type="PROSITE-ProRule" id="PRU00221"/>
    </source>
</evidence>
<dbReference type="InterPro" id="IPR027417">
    <property type="entry name" value="P-loop_NTPase"/>
</dbReference>
<dbReference type="InterPro" id="IPR001680">
    <property type="entry name" value="WD40_rpt"/>
</dbReference>
<dbReference type="SMART" id="SM00320">
    <property type="entry name" value="WD40"/>
    <property type="match status" value="2"/>
</dbReference>
<comment type="subcellular location">
    <subcellularLocation>
        <location evidence="1">Mitochondrion outer membrane</location>
        <topology evidence="1">Peripheral membrane protein</topology>
        <orientation evidence="1">Cytoplasmic side</orientation>
    </subcellularLocation>
</comment>
<feature type="domain" description="Nephrocystin 3-like N-terminal" evidence="8">
    <location>
        <begin position="200"/>
        <end position="296"/>
    </location>
</feature>
<feature type="repeat" description="WD" evidence="7">
    <location>
        <begin position="629"/>
        <end position="670"/>
    </location>
</feature>
<dbReference type="Gene3D" id="3.40.50.300">
    <property type="entry name" value="P-loop containing nucleotide triphosphate hydrolases"/>
    <property type="match status" value="1"/>
</dbReference>
<dbReference type="PANTHER" id="PTHR22847">
    <property type="entry name" value="WD40 REPEAT PROTEIN"/>
    <property type="match status" value="1"/>
</dbReference>
<evidence type="ECO:0000256" key="2">
    <source>
        <dbReference type="ARBA" id="ARBA00022574"/>
    </source>
</evidence>
<protein>
    <recommendedName>
        <fullName evidence="5">Mitochondrial division protein 1</fullName>
    </recommendedName>
</protein>
<evidence type="ECO:0000256" key="4">
    <source>
        <dbReference type="ARBA" id="ARBA00038415"/>
    </source>
</evidence>
<evidence type="ECO:0000313" key="9">
    <source>
        <dbReference type="EMBL" id="KAE8390287.1"/>
    </source>
</evidence>
<feature type="repeat" description="WD" evidence="7">
    <location>
        <begin position="673"/>
        <end position="714"/>
    </location>
</feature>
<dbReference type="OrthoDB" id="674604at2759"/>
<dbReference type="GO" id="GO:0005634">
    <property type="term" value="C:nucleus"/>
    <property type="evidence" value="ECO:0007669"/>
    <property type="project" value="TreeGrafter"/>
</dbReference>
<accession>A0A5N7C905</accession>
<keyword evidence="2 7" id="KW-0853">WD repeat</keyword>
<evidence type="ECO:0000256" key="5">
    <source>
        <dbReference type="ARBA" id="ARBA00039789"/>
    </source>
</evidence>
<evidence type="ECO:0000259" key="8">
    <source>
        <dbReference type="Pfam" id="PF24883"/>
    </source>
</evidence>
<keyword evidence="3" id="KW-0677">Repeat</keyword>
<dbReference type="EMBL" id="ML735256">
    <property type="protein sequence ID" value="KAE8390287.1"/>
    <property type="molecule type" value="Genomic_DNA"/>
</dbReference>
<dbReference type="SUPFAM" id="SSF52540">
    <property type="entry name" value="P-loop containing nucleoside triphosphate hydrolases"/>
    <property type="match status" value="1"/>
</dbReference>
<sequence>MTKNRSDLRDTLFESSEYLADVLTQCAFIEKNFYLRGNFSIKDVLGNAIVRLYQAILQYTAQIRNAQDPSAGRKLLDWVTAITEHPLTELKASVGKERENIFQWIGLVKQLQRGKGAEDILYQIEKLTESVNHLNEQFSLANLYVAEGAFYISYNNQHEDFCLPDTRTDLCRQFFEWAGSDGKFIFWLNGMAGTGKSTVAQIVAQYFEKQRWLVPDILNAIQDDPNIAFKFLSEQSDKLLYRPLVKLHPDQSMRIVIVIDALDECDKEDDMRIILQLLFKLLEIKSVHLRVFLTSRPELPIHFGFKQNKNHLDLVVHELPAPVIEHDIRLFLKHKLSEIQDERLLPPAWPGNETIEELVQMAVPLFIFAATACRFIKKGTHPKKRLQKLLEFQPTTAATQMDKIYLPVLSQLTGDEEGNSKELVEELQDIVGVIIVLTIPLSIESLARLLQISAGDISELLASLHSVLNIPSRREAPVRILHLSFRDYLLITDSPFHVHEQETHRTIALHCLRVMATELKHNICCLASYGTQRMDVDNQVINQHLSAELKYSCHYWHFLHWLEALSLIGSISEAVEIIDTLESSIWKSMGAEVSDFLYGARRFTLENTYIANTYTTKGGNLWSPSLQTLEGHSGSVPSVAFSPDGQTLASGSADRAIKVWDAKTGTELQTLKGHRHSGSVQSVAFSPDGQTLVLGFDNATIKIWEAKSGALVQTLKGHPELVPSLASTLHAEQYSGTTFSSIPMPHDDCDPTSSNFNPQVSLSNNWVAWEVKFTVAPS</sequence>
<evidence type="ECO:0000256" key="6">
    <source>
        <dbReference type="ARBA" id="ARBA00043913"/>
    </source>
</evidence>
<dbReference type="InterPro" id="IPR015943">
    <property type="entry name" value="WD40/YVTN_repeat-like_dom_sf"/>
</dbReference>
<evidence type="ECO:0000256" key="3">
    <source>
        <dbReference type="ARBA" id="ARBA00022737"/>
    </source>
</evidence>
<proteinExistence type="inferred from homology"/>
<dbReference type="GO" id="GO:1990234">
    <property type="term" value="C:transferase complex"/>
    <property type="evidence" value="ECO:0007669"/>
    <property type="project" value="UniProtKB-ARBA"/>
</dbReference>
<name>A0A5N7C905_PETAA</name>
<organism evidence="9">
    <name type="scientific">Petromyces alliaceus</name>
    <name type="common">Aspergillus alliaceus</name>
    <dbReference type="NCBI Taxonomy" id="209559"/>
    <lineage>
        <taxon>Eukaryota</taxon>
        <taxon>Fungi</taxon>
        <taxon>Dikarya</taxon>
        <taxon>Ascomycota</taxon>
        <taxon>Pezizomycotina</taxon>
        <taxon>Eurotiomycetes</taxon>
        <taxon>Eurotiomycetidae</taxon>
        <taxon>Eurotiales</taxon>
        <taxon>Aspergillaceae</taxon>
        <taxon>Aspergillus</taxon>
        <taxon>Aspergillus subgen. Circumdati</taxon>
    </lineage>
</organism>
<comment type="similarity">
    <text evidence="4">Belongs to the WD repeat MDV1/CAF4 family.</text>
</comment>
<reference evidence="9" key="1">
    <citation type="submission" date="2019-04" db="EMBL/GenBank/DDBJ databases">
        <title>Friends and foes A comparative genomics studyof 23 Aspergillus species from section Flavi.</title>
        <authorList>
            <consortium name="DOE Joint Genome Institute"/>
            <person name="Kjaerbolling I."/>
            <person name="Vesth T."/>
            <person name="Frisvad J.C."/>
            <person name="Nybo J.L."/>
            <person name="Theobald S."/>
            <person name="Kildgaard S."/>
            <person name="Isbrandt T."/>
            <person name="Kuo A."/>
            <person name="Sato A."/>
            <person name="Lyhne E.K."/>
            <person name="Kogle M.E."/>
            <person name="Wiebenga A."/>
            <person name="Kun R.S."/>
            <person name="Lubbers R.J."/>
            <person name="Makela M.R."/>
            <person name="Barry K."/>
            <person name="Chovatia M."/>
            <person name="Clum A."/>
            <person name="Daum C."/>
            <person name="Haridas S."/>
            <person name="He G."/>
            <person name="LaButti K."/>
            <person name="Lipzen A."/>
            <person name="Mondo S."/>
            <person name="Riley R."/>
            <person name="Salamov A."/>
            <person name="Simmons B.A."/>
            <person name="Magnuson J.K."/>
            <person name="Henrissat B."/>
            <person name="Mortensen U.H."/>
            <person name="Larsen T.O."/>
            <person name="Devries R.P."/>
            <person name="Grigoriev I.V."/>
            <person name="Machida M."/>
            <person name="Baker S.E."/>
            <person name="Andersen M.R."/>
        </authorList>
    </citation>
    <scope>NUCLEOTIDE SEQUENCE [LARGE SCALE GENOMIC DNA]</scope>
    <source>
        <strain evidence="9">IBT 14317</strain>
    </source>
</reference>
<dbReference type="PANTHER" id="PTHR22847:SF637">
    <property type="entry name" value="WD REPEAT DOMAIN 5B"/>
    <property type="match status" value="1"/>
</dbReference>